<organism evidence="3 4">
    <name type="scientific">Motilibacter peucedani</name>
    <dbReference type="NCBI Taxonomy" id="598650"/>
    <lineage>
        <taxon>Bacteria</taxon>
        <taxon>Bacillati</taxon>
        <taxon>Actinomycetota</taxon>
        <taxon>Actinomycetes</taxon>
        <taxon>Motilibacterales</taxon>
        <taxon>Motilibacteraceae</taxon>
        <taxon>Motilibacter</taxon>
    </lineage>
</organism>
<dbReference type="Proteomes" id="UP000281955">
    <property type="component" value="Unassembled WGS sequence"/>
</dbReference>
<proteinExistence type="predicted"/>
<dbReference type="GO" id="GO:0008932">
    <property type="term" value="F:lytic endotransglycosylase activity"/>
    <property type="evidence" value="ECO:0007669"/>
    <property type="project" value="TreeGrafter"/>
</dbReference>
<dbReference type="AlphaFoldDB" id="A0A420XPE6"/>
<name>A0A420XPE6_9ACTN</name>
<dbReference type="EMBL" id="RBWV01000012">
    <property type="protein sequence ID" value="RKS74081.1"/>
    <property type="molecule type" value="Genomic_DNA"/>
</dbReference>
<dbReference type="Pfam" id="PF01476">
    <property type="entry name" value="LysM"/>
    <property type="match status" value="2"/>
</dbReference>
<dbReference type="InterPro" id="IPR008258">
    <property type="entry name" value="Transglycosylase_SLT_dom_1"/>
</dbReference>
<dbReference type="InterPro" id="IPR023346">
    <property type="entry name" value="Lysozyme-like_dom_sf"/>
</dbReference>
<feature type="region of interest" description="Disordered" evidence="1">
    <location>
        <begin position="96"/>
        <end position="122"/>
    </location>
</feature>
<dbReference type="SMART" id="SM00257">
    <property type="entry name" value="LysM"/>
    <property type="match status" value="2"/>
</dbReference>
<reference evidence="3 4" key="1">
    <citation type="submission" date="2018-10" db="EMBL/GenBank/DDBJ databases">
        <title>Genomic Encyclopedia of Archaeal and Bacterial Type Strains, Phase II (KMG-II): from individual species to whole genera.</title>
        <authorList>
            <person name="Goeker M."/>
        </authorList>
    </citation>
    <scope>NUCLEOTIDE SEQUENCE [LARGE SCALE GENOMIC DNA]</scope>
    <source>
        <strain evidence="3 4">RP-AC37</strain>
    </source>
</reference>
<accession>A0A420XPE6</accession>
<dbReference type="CDD" id="cd00118">
    <property type="entry name" value="LysM"/>
    <property type="match status" value="2"/>
</dbReference>
<evidence type="ECO:0000313" key="3">
    <source>
        <dbReference type="EMBL" id="RKS74081.1"/>
    </source>
</evidence>
<dbReference type="Gene3D" id="1.10.530.10">
    <property type="match status" value="1"/>
</dbReference>
<dbReference type="PANTHER" id="PTHR33734:SF22">
    <property type="entry name" value="MEMBRANE-BOUND LYTIC MUREIN TRANSGLYCOSYLASE D"/>
    <property type="match status" value="1"/>
</dbReference>
<dbReference type="PROSITE" id="PS51782">
    <property type="entry name" value="LYSM"/>
    <property type="match status" value="2"/>
</dbReference>
<evidence type="ECO:0000313" key="4">
    <source>
        <dbReference type="Proteomes" id="UP000281955"/>
    </source>
</evidence>
<dbReference type="InterPro" id="IPR036779">
    <property type="entry name" value="LysM_dom_sf"/>
</dbReference>
<dbReference type="Pfam" id="PF01464">
    <property type="entry name" value="SLT"/>
    <property type="match status" value="1"/>
</dbReference>
<dbReference type="InParanoid" id="A0A420XPE6"/>
<evidence type="ECO:0000256" key="1">
    <source>
        <dbReference type="SAM" id="MobiDB-lite"/>
    </source>
</evidence>
<protein>
    <submittedName>
        <fullName evidence="3">LysM domain-containing protein</fullName>
    </submittedName>
</protein>
<comment type="caution">
    <text evidence="3">The sequence shown here is derived from an EMBL/GenBank/DDBJ whole genome shotgun (WGS) entry which is preliminary data.</text>
</comment>
<evidence type="ECO:0000259" key="2">
    <source>
        <dbReference type="PROSITE" id="PS51782"/>
    </source>
</evidence>
<gene>
    <name evidence="3" type="ORF">CLV35_2581</name>
</gene>
<keyword evidence="4" id="KW-1185">Reference proteome</keyword>
<dbReference type="SUPFAM" id="SSF53955">
    <property type="entry name" value="Lysozyme-like"/>
    <property type="match status" value="1"/>
</dbReference>
<feature type="domain" description="LysM" evidence="2">
    <location>
        <begin position="133"/>
        <end position="177"/>
    </location>
</feature>
<dbReference type="Gene3D" id="3.10.350.10">
    <property type="entry name" value="LysM domain"/>
    <property type="match status" value="2"/>
</dbReference>
<feature type="region of interest" description="Disordered" evidence="1">
    <location>
        <begin position="188"/>
        <end position="212"/>
    </location>
</feature>
<sequence>MSQAPHTDAPRTGTRSWRRALGVAALPLLLAGLVTAGTPGWQSILVHRGDTLSEIAKRYHTSVSRLVRANDLPGNGSTIYAGERLRVPTAAAQAKIARSRAKAKPKASASRRSTTSRSATRTVRRTTYRTVYVSYTVRSGDSLIRIGRHFGARTSGIRLANHLPVSGVVRIGQHLRIPVVKRTTTSHTVKAPVRVSSKKTSKPTKNNTFAGRTYPNATVQRAAANRSVLARRSMPTRTQMRSIISATARANGVSPSLALAVAYQESGFNPRVVSVANAIGAMQVMPATGEWASSVIGRRLDLLNPRDNATAGVVLLRILTRTASSTEQAVAGYYQGLASVRKNGMYSDTKRYVSNVMSLRRSF</sequence>
<feature type="compositionally biased region" description="Low complexity" evidence="1">
    <location>
        <begin position="106"/>
        <end position="121"/>
    </location>
</feature>
<dbReference type="OrthoDB" id="5244690at2"/>
<dbReference type="SUPFAM" id="SSF54106">
    <property type="entry name" value="LysM domain"/>
    <property type="match status" value="2"/>
</dbReference>
<feature type="domain" description="LysM" evidence="2">
    <location>
        <begin position="42"/>
        <end position="87"/>
    </location>
</feature>
<dbReference type="PANTHER" id="PTHR33734">
    <property type="entry name" value="LYSM DOMAIN-CONTAINING GPI-ANCHORED PROTEIN 2"/>
    <property type="match status" value="1"/>
</dbReference>
<dbReference type="InterPro" id="IPR018392">
    <property type="entry name" value="LysM"/>
</dbReference>
<dbReference type="RefSeq" id="WP_121193848.1">
    <property type="nucleotide sequence ID" value="NZ_RBWV01000012.1"/>
</dbReference>